<feature type="domain" description="RING-type" evidence="12">
    <location>
        <begin position="195"/>
        <end position="408"/>
    </location>
</feature>
<dbReference type="PANTHER" id="PTHR11685">
    <property type="entry name" value="RBR FAMILY RING FINGER AND IBR DOMAIN-CONTAINING"/>
    <property type="match status" value="1"/>
</dbReference>
<dbReference type="InterPro" id="IPR031127">
    <property type="entry name" value="E3_UB_ligase_RBR"/>
</dbReference>
<dbReference type="GO" id="GO:0004523">
    <property type="term" value="F:RNA-DNA hybrid ribonuclease activity"/>
    <property type="evidence" value="ECO:0007669"/>
    <property type="project" value="InterPro"/>
</dbReference>
<keyword evidence="5" id="KW-0808">Transferase</keyword>
<name>A0A8T1Y9E5_9BRAS</name>
<evidence type="ECO:0000256" key="8">
    <source>
        <dbReference type="ARBA" id="ARBA00022771"/>
    </source>
</evidence>
<comment type="catalytic activity">
    <reaction evidence="1">
        <text>[E2 ubiquitin-conjugating enzyme]-S-ubiquitinyl-L-cysteine + [acceptor protein]-L-lysine = [E2 ubiquitin-conjugating enzyme]-L-cysteine + [acceptor protein]-N(6)-ubiquitinyl-L-lysine.</text>
        <dbReference type="EC" id="2.3.2.31"/>
    </reaction>
</comment>
<evidence type="ECO:0000256" key="6">
    <source>
        <dbReference type="ARBA" id="ARBA00022723"/>
    </source>
</evidence>
<reference evidence="13 14" key="1">
    <citation type="submission" date="2020-12" db="EMBL/GenBank/DDBJ databases">
        <title>Concerted genomic and epigenomic changes stabilize Arabidopsis allopolyploids.</title>
        <authorList>
            <person name="Chen Z."/>
        </authorList>
    </citation>
    <scope>NUCLEOTIDE SEQUENCE [LARGE SCALE GENOMIC DNA]</scope>
    <source>
        <strain evidence="13">Allo738</strain>
        <tissue evidence="13">Leaf</tissue>
    </source>
</reference>
<dbReference type="Proteomes" id="UP000694240">
    <property type="component" value="Chromosome 12"/>
</dbReference>
<dbReference type="AlphaFoldDB" id="A0A8T1Y9E5"/>
<evidence type="ECO:0000256" key="11">
    <source>
        <dbReference type="SAM" id="MobiDB-lite"/>
    </source>
</evidence>
<dbReference type="Pfam" id="PF13456">
    <property type="entry name" value="RVT_3"/>
    <property type="match status" value="1"/>
</dbReference>
<sequence>MDKHDISSISKKRRINYAVTEDILNLKGERGSMGVQSSFQKTKCADNIVYKLYFKGLVSDETSTNMKMIVKVGYGVAICDEADNLFHGIGKSLNDSVNNREEADFLALITGLDESIRHGVKNVMICCDDRQIYQIIIGREKPQQKIVHLLEEVQRLRGKLASTGTVLVAPDDVNFALRLAIDALGSESSSSSDDGEKTCAICIEKTDAEHMFFTDKCLHRHCFSCVNKHVEVKLLSGTVPTCLESGCKSELTLESCSQVLTPKLIEMWKRKMEEDLIPDAEKIYCPYPRCSVLMSKTELSSETEQSNVRACIKCYRLFCIDCKVPSHSDLSCAEYKRLHPEPLFDDMELKCLANDQMWRQCTECKHMIELSDGCNHITCRCGYEFCYRCGHEWTKYQCPSGCPLMGDDEDEAEYDFDDEEEEDDNDDDENEAEYDFDDDDEEEDDNDDDEYYEDEDYEDEIDFDDDDEDEAEYDFDDDYEDDDYEEDDDDGGSTYSFEEL</sequence>
<keyword evidence="8" id="KW-0863">Zinc-finger</keyword>
<dbReference type="GO" id="GO:0003676">
    <property type="term" value="F:nucleic acid binding"/>
    <property type="evidence" value="ECO:0007669"/>
    <property type="project" value="InterPro"/>
</dbReference>
<dbReference type="FunFam" id="3.30.420.10:FF:000076">
    <property type="entry name" value="RBR-type E3 ubiquitin transferase"/>
    <property type="match status" value="1"/>
</dbReference>
<evidence type="ECO:0000313" key="13">
    <source>
        <dbReference type="EMBL" id="KAG7543637.1"/>
    </source>
</evidence>
<dbReference type="EC" id="2.3.2.31" evidence="4"/>
<organism evidence="13 14">
    <name type="scientific">Arabidopsis thaliana x Arabidopsis arenosa</name>
    <dbReference type="NCBI Taxonomy" id="1240361"/>
    <lineage>
        <taxon>Eukaryota</taxon>
        <taxon>Viridiplantae</taxon>
        <taxon>Streptophyta</taxon>
        <taxon>Embryophyta</taxon>
        <taxon>Tracheophyta</taxon>
        <taxon>Spermatophyta</taxon>
        <taxon>Magnoliopsida</taxon>
        <taxon>eudicotyledons</taxon>
        <taxon>Gunneridae</taxon>
        <taxon>Pentapetalae</taxon>
        <taxon>rosids</taxon>
        <taxon>malvids</taxon>
        <taxon>Brassicales</taxon>
        <taxon>Brassicaceae</taxon>
        <taxon>Camelineae</taxon>
        <taxon>Arabidopsis</taxon>
    </lineage>
</organism>
<dbReference type="FunFam" id="1.20.120.1750:FF:000019">
    <property type="entry name" value="RBR-type E3 ubiquitin transferase"/>
    <property type="match status" value="1"/>
</dbReference>
<evidence type="ECO:0000256" key="7">
    <source>
        <dbReference type="ARBA" id="ARBA00022737"/>
    </source>
</evidence>
<dbReference type="FunFam" id="3.30.40.10:FF:000230">
    <property type="entry name" value="RBR-type E3 ubiquitin transferase"/>
    <property type="match status" value="1"/>
</dbReference>
<accession>A0A8T1Y9E5</accession>
<proteinExistence type="predicted"/>
<dbReference type="InterPro" id="IPR002867">
    <property type="entry name" value="IBR_dom"/>
</dbReference>
<dbReference type="Pfam" id="PF01485">
    <property type="entry name" value="IBR"/>
    <property type="match status" value="2"/>
</dbReference>
<feature type="compositionally biased region" description="Acidic residues" evidence="11">
    <location>
        <begin position="409"/>
        <end position="491"/>
    </location>
</feature>
<dbReference type="GO" id="GO:0061630">
    <property type="term" value="F:ubiquitin protein ligase activity"/>
    <property type="evidence" value="ECO:0007669"/>
    <property type="project" value="UniProtKB-EC"/>
</dbReference>
<evidence type="ECO:0000256" key="1">
    <source>
        <dbReference type="ARBA" id="ARBA00001798"/>
    </source>
</evidence>
<evidence type="ECO:0000256" key="2">
    <source>
        <dbReference type="ARBA" id="ARBA00001947"/>
    </source>
</evidence>
<comment type="cofactor">
    <cofactor evidence="2">
        <name>Zn(2+)</name>
        <dbReference type="ChEBI" id="CHEBI:29105"/>
    </cofactor>
</comment>
<evidence type="ECO:0000256" key="3">
    <source>
        <dbReference type="ARBA" id="ARBA00004906"/>
    </source>
</evidence>
<evidence type="ECO:0000259" key="12">
    <source>
        <dbReference type="PROSITE" id="PS51873"/>
    </source>
</evidence>
<keyword evidence="9" id="KW-0833">Ubl conjugation pathway</keyword>
<feature type="region of interest" description="Disordered" evidence="11">
    <location>
        <begin position="409"/>
        <end position="500"/>
    </location>
</feature>
<dbReference type="SMART" id="SM00647">
    <property type="entry name" value="IBR"/>
    <property type="match status" value="2"/>
</dbReference>
<evidence type="ECO:0000256" key="10">
    <source>
        <dbReference type="ARBA" id="ARBA00022833"/>
    </source>
</evidence>
<comment type="pathway">
    <text evidence="3">Protein modification; protein ubiquitination.</text>
</comment>
<dbReference type="CDD" id="cd22584">
    <property type="entry name" value="Rcat_RBR_unk"/>
    <property type="match status" value="1"/>
</dbReference>
<evidence type="ECO:0000256" key="9">
    <source>
        <dbReference type="ARBA" id="ARBA00022786"/>
    </source>
</evidence>
<keyword evidence="6" id="KW-0479">Metal-binding</keyword>
<keyword evidence="10" id="KW-0862">Zinc</keyword>
<dbReference type="EMBL" id="JAEFBK010000012">
    <property type="protein sequence ID" value="KAG7543637.1"/>
    <property type="molecule type" value="Genomic_DNA"/>
</dbReference>
<evidence type="ECO:0000256" key="5">
    <source>
        <dbReference type="ARBA" id="ARBA00022679"/>
    </source>
</evidence>
<dbReference type="PROSITE" id="PS51873">
    <property type="entry name" value="TRIAD"/>
    <property type="match status" value="1"/>
</dbReference>
<evidence type="ECO:0000256" key="4">
    <source>
        <dbReference type="ARBA" id="ARBA00012251"/>
    </source>
</evidence>
<protein>
    <recommendedName>
        <fullName evidence="4">RBR-type E3 ubiquitin transferase</fullName>
        <ecNumber evidence="4">2.3.2.31</ecNumber>
    </recommendedName>
</protein>
<dbReference type="InterPro" id="IPR044066">
    <property type="entry name" value="TRIAD_supradom"/>
</dbReference>
<dbReference type="GO" id="GO:0016567">
    <property type="term" value="P:protein ubiquitination"/>
    <property type="evidence" value="ECO:0007669"/>
    <property type="project" value="InterPro"/>
</dbReference>
<gene>
    <name evidence="13" type="ORF">ISN45_Aa07g035340</name>
</gene>
<dbReference type="InterPro" id="IPR002156">
    <property type="entry name" value="RNaseH_domain"/>
</dbReference>
<keyword evidence="14" id="KW-1185">Reference proteome</keyword>
<keyword evidence="7" id="KW-0677">Repeat</keyword>
<dbReference type="CDD" id="cd22582">
    <property type="entry name" value="BRcat_RBR_unk"/>
    <property type="match status" value="1"/>
</dbReference>
<evidence type="ECO:0000313" key="14">
    <source>
        <dbReference type="Proteomes" id="UP000694240"/>
    </source>
</evidence>
<comment type="caution">
    <text evidence="13">The sequence shown here is derived from an EMBL/GenBank/DDBJ whole genome shotgun (WGS) entry which is preliminary data.</text>
</comment>
<dbReference type="GO" id="GO:0008270">
    <property type="term" value="F:zinc ion binding"/>
    <property type="evidence" value="ECO:0007669"/>
    <property type="project" value="UniProtKB-KW"/>
</dbReference>